<gene>
    <name evidence="4" type="ORF">FA048_13840</name>
</gene>
<evidence type="ECO:0000256" key="2">
    <source>
        <dbReference type="SAM" id="SignalP"/>
    </source>
</evidence>
<dbReference type="AlphaFoldDB" id="A0A4U1CKP8"/>
<keyword evidence="5" id="KW-1185">Reference proteome</keyword>
<organism evidence="4 5">
    <name type="scientific">Pedobacter polaris</name>
    <dbReference type="NCBI Taxonomy" id="2571273"/>
    <lineage>
        <taxon>Bacteria</taxon>
        <taxon>Pseudomonadati</taxon>
        <taxon>Bacteroidota</taxon>
        <taxon>Sphingobacteriia</taxon>
        <taxon>Sphingobacteriales</taxon>
        <taxon>Sphingobacteriaceae</taxon>
        <taxon>Pedobacter</taxon>
    </lineage>
</organism>
<accession>A0A4U1CKP8</accession>
<sequence length="888" mass="100663">MRSALLRFTLFVLLLCSGSFTFAQGDDIQKKLDSFKQKDNLSDWIYERLDYANINPTQGSLYLIDTQKKIWRQAKTIEEKVAWLNLLNTQGYIFLLDGNILSSINSYEAAFDYYLKNKVAVYDIVEYTFKPLSNNYTRLGDYEKALYLQQRSINFLIRKNDSPQHLSLLYSNMAISYRSMGNLSEAEKSVNAGLKLASQNSLANIILNNILAGILFDKEEYATAAKLIESNIPKQKNINQDNAYTLMNSFITAGDIFRKLNKHLVAEGYFNKALNIHNQYYNGTRLREKANILTQLGTIKLLENKPQLAITHFNQTLSTLKITKHNKVDVGKIYGDNMVVDVFQEMAEANLQLKKPTEAYQHIKLALLSADKIRNEFADDKTKERLQANLKIIAEKGIEITFNLYQQTKDKSLLNEILNLAEQSKSRTLLDQINRNQVLAADNQKDSLFIKKRAYERAIIYNEKQEVEGKSNKNSTETAKLKYFLALVTKQIKQKYKQFNTDNYNTPIAKVLSALPNKKIIEYFFGKDAIYVIDIENGKVNNVVKLGHSNTIKSTIQSFVDTYFQHGPNAMMNNPKAFYTASNRVYQSILKGVNLTKNQSVIIVPDEILGYISFDGLITKKDFSANIANWPFLIKTNTITYAFSLKTLVSNKAKINDKEFTGLFITHQNNNNKPLKAVEAEAESIRKIVRGKFFFNEEVNSKTFNQVFEESKVLHIGTHAYLSGKNQEPTLDFDKEKVFLFELASKKSAPSLVVLSACRTADGLLANGEGIISLSRGFNAIGTSATIAGLWNVNDVAAAVITNNFYIHLLSNETSGEALHEAKLDWLNSAQTSNIFYLPYYWDSLIYMGTDQKIELSPAIKWNLILGIIGGLIVILSAIIVLKKRLSI</sequence>
<dbReference type="InterPro" id="IPR011990">
    <property type="entry name" value="TPR-like_helical_dom_sf"/>
</dbReference>
<dbReference type="PANTHER" id="PTHR10098">
    <property type="entry name" value="RAPSYN-RELATED"/>
    <property type="match status" value="1"/>
</dbReference>
<name>A0A4U1CKP8_9SPHI</name>
<dbReference type="Pfam" id="PF13424">
    <property type="entry name" value="TPR_12"/>
    <property type="match status" value="1"/>
</dbReference>
<dbReference type="EMBL" id="SWBR01000003">
    <property type="protein sequence ID" value="TKC08234.1"/>
    <property type="molecule type" value="Genomic_DNA"/>
</dbReference>
<dbReference type="Proteomes" id="UP000309488">
    <property type="component" value="Unassembled WGS sequence"/>
</dbReference>
<evidence type="ECO:0000259" key="3">
    <source>
        <dbReference type="Pfam" id="PF12770"/>
    </source>
</evidence>
<dbReference type="SMART" id="SM00028">
    <property type="entry name" value="TPR"/>
    <property type="match status" value="5"/>
</dbReference>
<evidence type="ECO:0000313" key="5">
    <source>
        <dbReference type="Proteomes" id="UP000309488"/>
    </source>
</evidence>
<comment type="caution">
    <text evidence="4">The sequence shown here is derived from an EMBL/GenBank/DDBJ whole genome shotgun (WGS) entry which is preliminary data.</text>
</comment>
<protein>
    <submittedName>
        <fullName evidence="4">CHAT domain-containing protein</fullName>
    </submittedName>
</protein>
<dbReference type="InterPro" id="IPR019734">
    <property type="entry name" value="TPR_rpt"/>
</dbReference>
<keyword evidence="1" id="KW-0472">Membrane</keyword>
<evidence type="ECO:0000256" key="1">
    <source>
        <dbReference type="SAM" id="Phobius"/>
    </source>
</evidence>
<dbReference type="Gene3D" id="1.25.40.10">
    <property type="entry name" value="Tetratricopeptide repeat domain"/>
    <property type="match status" value="2"/>
</dbReference>
<evidence type="ECO:0000313" key="4">
    <source>
        <dbReference type="EMBL" id="TKC08234.1"/>
    </source>
</evidence>
<dbReference type="SUPFAM" id="SSF48452">
    <property type="entry name" value="TPR-like"/>
    <property type="match status" value="2"/>
</dbReference>
<reference evidence="4 5" key="1">
    <citation type="submission" date="2019-04" db="EMBL/GenBank/DDBJ databases">
        <title>Pedobacter sp. RP-3-22 sp. nov., isolated from Arctic soil.</title>
        <authorList>
            <person name="Dahal R.H."/>
            <person name="Kim D.-U."/>
        </authorList>
    </citation>
    <scope>NUCLEOTIDE SEQUENCE [LARGE SCALE GENOMIC DNA]</scope>
    <source>
        <strain evidence="4 5">RP-3-22</strain>
    </source>
</reference>
<keyword evidence="1" id="KW-1133">Transmembrane helix</keyword>
<keyword evidence="1" id="KW-0812">Transmembrane</keyword>
<keyword evidence="2" id="KW-0732">Signal</keyword>
<feature type="domain" description="CHAT" evidence="3">
    <location>
        <begin position="596"/>
        <end position="849"/>
    </location>
</feature>
<dbReference type="OrthoDB" id="9771112at2"/>
<dbReference type="RefSeq" id="WP_136842049.1">
    <property type="nucleotide sequence ID" value="NZ_SWBR01000003.1"/>
</dbReference>
<feature type="signal peptide" evidence="2">
    <location>
        <begin position="1"/>
        <end position="23"/>
    </location>
</feature>
<dbReference type="Pfam" id="PF12770">
    <property type="entry name" value="CHAT"/>
    <property type="match status" value="1"/>
</dbReference>
<feature type="chain" id="PRO_5020882904" evidence="2">
    <location>
        <begin position="24"/>
        <end position="888"/>
    </location>
</feature>
<feature type="transmembrane region" description="Helical" evidence="1">
    <location>
        <begin position="862"/>
        <end position="882"/>
    </location>
</feature>
<dbReference type="InterPro" id="IPR024983">
    <property type="entry name" value="CHAT_dom"/>
</dbReference>
<proteinExistence type="predicted"/>